<dbReference type="PRINTS" id="PR01491">
    <property type="entry name" value="KVCHANNEL"/>
</dbReference>
<evidence type="ECO:0000313" key="15">
    <source>
        <dbReference type="EMBL" id="ESO92586.1"/>
    </source>
</evidence>
<keyword evidence="9" id="KW-0406">Ion transport</keyword>
<dbReference type="HOGENOM" id="CLU_011722_4_4_1"/>
<dbReference type="InterPro" id="IPR011333">
    <property type="entry name" value="SKP1/BTB/POZ_sf"/>
</dbReference>
<evidence type="ECO:0000256" key="9">
    <source>
        <dbReference type="ARBA" id="ARBA00023065"/>
    </source>
</evidence>
<dbReference type="PANTHER" id="PTHR11537:SF155">
    <property type="entry name" value="POTASSIUM VOLTAGE-GATED CHANNEL SUBFAMILY A MEMBER 7"/>
    <property type="match status" value="1"/>
</dbReference>
<feature type="transmembrane region" description="Helical" evidence="12">
    <location>
        <begin position="278"/>
        <end position="299"/>
    </location>
</feature>
<evidence type="ECO:0000256" key="8">
    <source>
        <dbReference type="ARBA" id="ARBA00022989"/>
    </source>
</evidence>
<evidence type="ECO:0000256" key="1">
    <source>
        <dbReference type="ARBA" id="ARBA00004141"/>
    </source>
</evidence>
<evidence type="ECO:0000259" key="14">
    <source>
        <dbReference type="Pfam" id="PF02214"/>
    </source>
</evidence>
<dbReference type="SUPFAM" id="SSF54695">
    <property type="entry name" value="POZ domain"/>
    <property type="match status" value="1"/>
</dbReference>
<dbReference type="FunFam" id="1.10.287.70:FF:000002">
    <property type="entry name" value="Potassium voltage-gated channel subfamily a member"/>
    <property type="match status" value="1"/>
</dbReference>
<keyword evidence="16" id="KW-1185">Reference proteome</keyword>
<dbReference type="FunFam" id="1.20.120.350:FF:000074">
    <property type="entry name" value="SHaW family of potassium channels"/>
    <property type="match status" value="1"/>
</dbReference>
<feature type="transmembrane region" description="Helical" evidence="12">
    <location>
        <begin position="339"/>
        <end position="363"/>
    </location>
</feature>
<dbReference type="InterPro" id="IPR003968">
    <property type="entry name" value="K_chnl_volt-dep_Kv"/>
</dbReference>
<evidence type="ECO:0000259" key="13">
    <source>
        <dbReference type="Pfam" id="PF00520"/>
    </source>
</evidence>
<dbReference type="OrthoDB" id="415460at2759"/>
<dbReference type="InterPro" id="IPR005821">
    <property type="entry name" value="Ion_trans_dom"/>
</dbReference>
<keyword evidence="3" id="KW-0633">Potassium transport</keyword>
<keyword evidence="7" id="KW-0630">Potassium</keyword>
<proteinExistence type="predicted"/>
<keyword evidence="2" id="KW-0813">Transport</keyword>
<dbReference type="GO" id="GO:0001508">
    <property type="term" value="P:action potential"/>
    <property type="evidence" value="ECO:0007669"/>
    <property type="project" value="TreeGrafter"/>
</dbReference>
<dbReference type="InterPro" id="IPR003131">
    <property type="entry name" value="T1-type_BTB"/>
</dbReference>
<evidence type="ECO:0000256" key="2">
    <source>
        <dbReference type="ARBA" id="ARBA00022448"/>
    </source>
</evidence>
<dbReference type="PRINTS" id="PR00169">
    <property type="entry name" value="KCHANNEL"/>
</dbReference>
<name>V4AGP0_LOTGI</name>
<feature type="transmembrane region" description="Helical" evidence="12">
    <location>
        <begin position="209"/>
        <end position="229"/>
    </location>
</feature>
<keyword evidence="5" id="KW-0631">Potassium channel</keyword>
<keyword evidence="10 12" id="KW-0472">Membrane</keyword>
<dbReference type="Pfam" id="PF02214">
    <property type="entry name" value="BTB_2"/>
    <property type="match status" value="1"/>
</dbReference>
<dbReference type="GO" id="GO:0008076">
    <property type="term" value="C:voltage-gated potassium channel complex"/>
    <property type="evidence" value="ECO:0007669"/>
    <property type="project" value="InterPro"/>
</dbReference>
<evidence type="ECO:0000256" key="11">
    <source>
        <dbReference type="ARBA" id="ARBA00023303"/>
    </source>
</evidence>
<evidence type="ECO:0000256" key="10">
    <source>
        <dbReference type="ARBA" id="ARBA00023136"/>
    </source>
</evidence>
<dbReference type="RefSeq" id="XP_009056727.1">
    <property type="nucleotide sequence ID" value="XM_009058479.1"/>
</dbReference>
<accession>V4AGP0</accession>
<feature type="domain" description="Potassium channel tetramerisation-type BTB" evidence="14">
    <location>
        <begin position="2"/>
        <end position="83"/>
    </location>
</feature>
<sequence>MKYETQYRTLSRLPNTLLGDPEKRAKYWNPKRHEFFFDRYRLAFPAILYYYQSGGRMKCPLEVPFDIFLEELHFFEMGHHVIHSLKVNEGCIMEEPTIKPPKNSIQRTIWNLVECPESSYFAKIFTFLSIIFIWISVALFCIETLPEFQNVGCRAENRTTNNGTFVTIEVPDFSHTLFILESICIFWFVFEIVLRFGVWPSKLDFLKTVINWIDLVSILPYFIFLGLTLSLDECHTNNKSGLLSVLRVIRVARVFKLSKHSEGLKVLAKTMKTSLRELFMFAMFLGIATIIFSGAVFYAEMGNDNSQFESIPGTFWWTIVTMSTVGYGDYVPVGTFGKILGGFCAISGVLTIALPVPVIVANFNTFYKQSTGRSH</sequence>
<dbReference type="SUPFAM" id="SSF81324">
    <property type="entry name" value="Voltage-gated potassium channels"/>
    <property type="match status" value="1"/>
</dbReference>
<dbReference type="PANTHER" id="PTHR11537">
    <property type="entry name" value="VOLTAGE-GATED POTASSIUM CHANNEL"/>
    <property type="match status" value="1"/>
</dbReference>
<dbReference type="EMBL" id="KB202050">
    <property type="protein sequence ID" value="ESO92586.1"/>
    <property type="molecule type" value="Genomic_DNA"/>
</dbReference>
<evidence type="ECO:0000256" key="12">
    <source>
        <dbReference type="SAM" id="Phobius"/>
    </source>
</evidence>
<dbReference type="GO" id="GO:0051260">
    <property type="term" value="P:protein homooligomerization"/>
    <property type="evidence" value="ECO:0007669"/>
    <property type="project" value="InterPro"/>
</dbReference>
<evidence type="ECO:0000313" key="16">
    <source>
        <dbReference type="Proteomes" id="UP000030746"/>
    </source>
</evidence>
<dbReference type="AlphaFoldDB" id="V4AGP0"/>
<reference evidence="15 16" key="1">
    <citation type="journal article" date="2013" name="Nature">
        <title>Insights into bilaterian evolution from three spiralian genomes.</title>
        <authorList>
            <person name="Simakov O."/>
            <person name="Marletaz F."/>
            <person name="Cho S.J."/>
            <person name="Edsinger-Gonzales E."/>
            <person name="Havlak P."/>
            <person name="Hellsten U."/>
            <person name="Kuo D.H."/>
            <person name="Larsson T."/>
            <person name="Lv J."/>
            <person name="Arendt D."/>
            <person name="Savage R."/>
            <person name="Osoegawa K."/>
            <person name="de Jong P."/>
            <person name="Grimwood J."/>
            <person name="Chapman J.A."/>
            <person name="Shapiro H."/>
            <person name="Aerts A."/>
            <person name="Otillar R.P."/>
            <person name="Terry A.Y."/>
            <person name="Boore J.L."/>
            <person name="Grigoriev I.V."/>
            <person name="Lindberg D.R."/>
            <person name="Seaver E.C."/>
            <person name="Weisblat D.A."/>
            <person name="Putnam N.H."/>
            <person name="Rokhsar D.S."/>
        </authorList>
    </citation>
    <scope>NUCLEOTIDE SEQUENCE [LARGE SCALE GENOMIC DNA]</scope>
</reference>
<keyword evidence="6" id="KW-0851">Voltage-gated channel</keyword>
<dbReference type="Gene3D" id="1.10.287.70">
    <property type="match status" value="1"/>
</dbReference>
<evidence type="ECO:0000256" key="7">
    <source>
        <dbReference type="ARBA" id="ARBA00022958"/>
    </source>
</evidence>
<evidence type="ECO:0000256" key="5">
    <source>
        <dbReference type="ARBA" id="ARBA00022826"/>
    </source>
</evidence>
<evidence type="ECO:0000256" key="3">
    <source>
        <dbReference type="ARBA" id="ARBA00022538"/>
    </source>
</evidence>
<evidence type="ECO:0000256" key="6">
    <source>
        <dbReference type="ARBA" id="ARBA00022882"/>
    </source>
</evidence>
<dbReference type="InterPro" id="IPR028325">
    <property type="entry name" value="VG_K_chnl"/>
</dbReference>
<organism evidence="15 16">
    <name type="scientific">Lottia gigantea</name>
    <name type="common">Giant owl limpet</name>
    <dbReference type="NCBI Taxonomy" id="225164"/>
    <lineage>
        <taxon>Eukaryota</taxon>
        <taxon>Metazoa</taxon>
        <taxon>Spiralia</taxon>
        <taxon>Lophotrochozoa</taxon>
        <taxon>Mollusca</taxon>
        <taxon>Gastropoda</taxon>
        <taxon>Patellogastropoda</taxon>
        <taxon>Lottioidea</taxon>
        <taxon>Lottiidae</taxon>
        <taxon>Lottia</taxon>
    </lineage>
</organism>
<dbReference type="Gene3D" id="3.30.710.10">
    <property type="entry name" value="Potassium Channel Kv1.1, Chain A"/>
    <property type="match status" value="1"/>
</dbReference>
<dbReference type="GeneID" id="20244902"/>
<dbReference type="Gene3D" id="1.20.120.350">
    <property type="entry name" value="Voltage-gated potassium channels. Chain C"/>
    <property type="match status" value="1"/>
</dbReference>
<dbReference type="STRING" id="225164.V4AGP0"/>
<dbReference type="InterPro" id="IPR027359">
    <property type="entry name" value="Volt_channel_dom_sf"/>
</dbReference>
<feature type="domain" description="Ion transport" evidence="13">
    <location>
        <begin position="123"/>
        <end position="370"/>
    </location>
</feature>
<dbReference type="Proteomes" id="UP000030746">
    <property type="component" value="Unassembled WGS sequence"/>
</dbReference>
<dbReference type="KEGG" id="lgi:LOTGIDRAFT_190533"/>
<comment type="subcellular location">
    <subcellularLocation>
        <location evidence="1">Membrane</location>
        <topology evidence="1">Multi-pass membrane protein</topology>
    </subcellularLocation>
</comment>
<feature type="transmembrane region" description="Helical" evidence="12">
    <location>
        <begin position="177"/>
        <end position="197"/>
    </location>
</feature>
<dbReference type="GO" id="GO:0005251">
    <property type="term" value="F:delayed rectifier potassium channel activity"/>
    <property type="evidence" value="ECO:0007669"/>
    <property type="project" value="TreeGrafter"/>
</dbReference>
<evidence type="ECO:0000256" key="4">
    <source>
        <dbReference type="ARBA" id="ARBA00022692"/>
    </source>
</evidence>
<gene>
    <name evidence="15" type="ORF">LOTGIDRAFT_190533</name>
</gene>
<keyword evidence="11" id="KW-0407">Ion channel</keyword>
<dbReference type="PRINTS" id="PR01496">
    <property type="entry name" value="SHAKERCHANEL"/>
</dbReference>
<dbReference type="OMA" id="NTTIYET"/>
<keyword evidence="4 12" id="KW-0812">Transmembrane</keyword>
<protein>
    <recommendedName>
        <fullName evidence="17">BTB domain-containing protein</fullName>
    </recommendedName>
</protein>
<feature type="transmembrane region" description="Helical" evidence="12">
    <location>
        <begin position="120"/>
        <end position="140"/>
    </location>
</feature>
<evidence type="ECO:0008006" key="17">
    <source>
        <dbReference type="Google" id="ProtNLM"/>
    </source>
</evidence>
<dbReference type="CTD" id="20244902"/>
<dbReference type="InterPro" id="IPR003972">
    <property type="entry name" value="K_chnl_volt-dep_Kv1"/>
</dbReference>
<dbReference type="Pfam" id="PF00520">
    <property type="entry name" value="Ion_trans"/>
    <property type="match status" value="1"/>
</dbReference>
<keyword evidence="8 12" id="KW-1133">Transmembrane helix</keyword>